<dbReference type="InterPro" id="IPR037185">
    <property type="entry name" value="EmrE-like"/>
</dbReference>
<dbReference type="Pfam" id="PF00892">
    <property type="entry name" value="EamA"/>
    <property type="match status" value="2"/>
</dbReference>
<feature type="transmembrane region" description="Helical" evidence="1">
    <location>
        <begin position="151"/>
        <end position="170"/>
    </location>
</feature>
<dbReference type="PANTHER" id="PTHR22911:SF135">
    <property type="entry name" value="BLR4310 PROTEIN"/>
    <property type="match status" value="1"/>
</dbReference>
<sequence>MTPPVQSNRRGAVFALAAFGLFSTHDVIVKYLGGTYSPIQILFFSVLFGFPLVTIALLQDRTDSNLIPRHPWWTALRTGAAVVVGISAFYAFSVLPLAQTYAILFMTPLLITILSVPLLGEVVRLRRWAAVVIGLVGVFVVLDPAASDLGLGHLAALLAATGSAIAAIVMRKIGGEERSVVMMLYPMVANFVVMGSLLPFVYVPMPAQHLGAVALIALLGSLAAFLVIQSYKRAEAVVVAPMQYSQILWATGFGFVLFGERPEQNVVIGAAIIVASGVYILLREGRGGASLTRPVLRAFHLRQDTGTLPRIGLWLGRKNDEDNGH</sequence>
<feature type="transmembrane region" description="Helical" evidence="1">
    <location>
        <begin position="98"/>
        <end position="116"/>
    </location>
</feature>
<dbReference type="GO" id="GO:0016020">
    <property type="term" value="C:membrane"/>
    <property type="evidence" value="ECO:0007669"/>
    <property type="project" value="InterPro"/>
</dbReference>
<name>A0A840WJ78_9RHOB</name>
<accession>A0A840WJ78</accession>
<feature type="transmembrane region" description="Helical" evidence="1">
    <location>
        <begin position="128"/>
        <end position="145"/>
    </location>
</feature>
<feature type="domain" description="EamA" evidence="2">
    <location>
        <begin position="10"/>
        <end position="142"/>
    </location>
</feature>
<feature type="domain" description="EamA" evidence="2">
    <location>
        <begin position="151"/>
        <end position="280"/>
    </location>
</feature>
<feature type="transmembrane region" description="Helical" evidence="1">
    <location>
        <begin position="237"/>
        <end position="258"/>
    </location>
</feature>
<keyword evidence="1" id="KW-0472">Membrane</keyword>
<keyword evidence="1" id="KW-1133">Transmembrane helix</keyword>
<evidence type="ECO:0000313" key="3">
    <source>
        <dbReference type="EMBL" id="MBB5514253.1"/>
    </source>
</evidence>
<feature type="transmembrane region" description="Helical" evidence="1">
    <location>
        <begin position="209"/>
        <end position="228"/>
    </location>
</feature>
<dbReference type="RefSeq" id="WP_184007651.1">
    <property type="nucleotide sequence ID" value="NZ_JACIJS010000001.1"/>
</dbReference>
<comment type="caution">
    <text evidence="3">The sequence shown here is derived from an EMBL/GenBank/DDBJ whole genome shotgun (WGS) entry which is preliminary data.</text>
</comment>
<evidence type="ECO:0000259" key="2">
    <source>
        <dbReference type="Pfam" id="PF00892"/>
    </source>
</evidence>
<keyword evidence="1" id="KW-0812">Transmembrane</keyword>
<feature type="transmembrane region" description="Helical" evidence="1">
    <location>
        <begin position="39"/>
        <end position="58"/>
    </location>
</feature>
<proteinExistence type="predicted"/>
<dbReference type="AlphaFoldDB" id="A0A840WJ78"/>
<dbReference type="Gene3D" id="1.10.3730.20">
    <property type="match status" value="1"/>
</dbReference>
<dbReference type="PANTHER" id="PTHR22911">
    <property type="entry name" value="ACYL-MALONYL CONDENSING ENZYME-RELATED"/>
    <property type="match status" value="1"/>
</dbReference>
<evidence type="ECO:0000256" key="1">
    <source>
        <dbReference type="SAM" id="Phobius"/>
    </source>
</evidence>
<feature type="transmembrane region" description="Helical" evidence="1">
    <location>
        <begin position="70"/>
        <end position="92"/>
    </location>
</feature>
<organism evidence="3 4">
    <name type="scientific">Rubricella aquisinus</name>
    <dbReference type="NCBI Taxonomy" id="2028108"/>
    <lineage>
        <taxon>Bacteria</taxon>
        <taxon>Pseudomonadati</taxon>
        <taxon>Pseudomonadota</taxon>
        <taxon>Alphaproteobacteria</taxon>
        <taxon>Rhodobacterales</taxon>
        <taxon>Paracoccaceae</taxon>
        <taxon>Rubricella</taxon>
    </lineage>
</organism>
<feature type="transmembrane region" description="Helical" evidence="1">
    <location>
        <begin position="182"/>
        <end position="203"/>
    </location>
</feature>
<feature type="transmembrane region" description="Helical" evidence="1">
    <location>
        <begin position="264"/>
        <end position="282"/>
    </location>
</feature>
<evidence type="ECO:0000313" key="4">
    <source>
        <dbReference type="Proteomes" id="UP000553766"/>
    </source>
</evidence>
<dbReference type="EMBL" id="JACIJS010000001">
    <property type="protein sequence ID" value="MBB5514253.1"/>
    <property type="molecule type" value="Genomic_DNA"/>
</dbReference>
<protein>
    <submittedName>
        <fullName evidence="3">S-adenosylmethionine uptake transporter</fullName>
    </submittedName>
</protein>
<feature type="transmembrane region" description="Helical" evidence="1">
    <location>
        <begin position="12"/>
        <end position="33"/>
    </location>
</feature>
<dbReference type="SUPFAM" id="SSF103481">
    <property type="entry name" value="Multidrug resistance efflux transporter EmrE"/>
    <property type="match status" value="2"/>
</dbReference>
<dbReference type="InterPro" id="IPR000620">
    <property type="entry name" value="EamA_dom"/>
</dbReference>
<keyword evidence="4" id="KW-1185">Reference proteome</keyword>
<gene>
    <name evidence="3" type="ORF">FHS89_000251</name>
</gene>
<dbReference type="Proteomes" id="UP000553766">
    <property type="component" value="Unassembled WGS sequence"/>
</dbReference>
<reference evidence="3 4" key="1">
    <citation type="submission" date="2020-08" db="EMBL/GenBank/DDBJ databases">
        <title>Genomic Encyclopedia of Type Strains, Phase IV (KMG-IV): sequencing the most valuable type-strain genomes for metagenomic binning, comparative biology and taxonomic classification.</title>
        <authorList>
            <person name="Goeker M."/>
        </authorList>
    </citation>
    <scope>NUCLEOTIDE SEQUENCE [LARGE SCALE GENOMIC DNA]</scope>
    <source>
        <strain evidence="3 4">DSM 103377</strain>
    </source>
</reference>